<evidence type="ECO:0000256" key="1">
    <source>
        <dbReference type="SAM" id="SignalP"/>
    </source>
</evidence>
<keyword evidence="1" id="KW-0732">Signal</keyword>
<feature type="chain" id="PRO_5030934943" evidence="1">
    <location>
        <begin position="27"/>
        <end position="276"/>
    </location>
</feature>
<organism evidence="2">
    <name type="scientific">Helicotheca tamesis</name>
    <dbReference type="NCBI Taxonomy" id="374047"/>
    <lineage>
        <taxon>Eukaryota</taxon>
        <taxon>Sar</taxon>
        <taxon>Stramenopiles</taxon>
        <taxon>Ochrophyta</taxon>
        <taxon>Bacillariophyta</taxon>
        <taxon>Mediophyceae</taxon>
        <taxon>Lithodesmiophycidae</taxon>
        <taxon>Lithodesmiales</taxon>
        <taxon>Lithodesmiaceae</taxon>
        <taxon>Helicotheca</taxon>
    </lineage>
</organism>
<evidence type="ECO:0000313" key="2">
    <source>
        <dbReference type="EMBL" id="CAD9520190.1"/>
    </source>
</evidence>
<sequence>MPSPTKIIQSIRLLLLIGITANGVKSECLQCMYDGTDKDDCRDYGLVNGEFVPWYLGSQECLGHYGIKIAKPNAEIICASSSSFVNDVRFGFLSTKDARLGLGTNEGGFFEQDPNQNNKVVLNDSITISGKTYDCSSSESSCYNAMKPYFESDPDGKKEMEDICDQLYNEVMNSAQLEQSILRNRLCMEFNEGESIPSSCEPLWDQLEEMINANSSGSCQSFSMGIGTKTPPGCDDLPVGDKKPTSAAPTILLSKYLSTVSTIFTFTGFVLTLLYL</sequence>
<dbReference type="AlphaFoldDB" id="A0A7S2IIF6"/>
<accession>A0A7S2IIF6</accession>
<reference evidence="2" key="1">
    <citation type="submission" date="2021-01" db="EMBL/GenBank/DDBJ databases">
        <authorList>
            <person name="Corre E."/>
            <person name="Pelletier E."/>
            <person name="Niang G."/>
            <person name="Scheremetjew M."/>
            <person name="Finn R."/>
            <person name="Kale V."/>
            <person name="Holt S."/>
            <person name="Cochrane G."/>
            <person name="Meng A."/>
            <person name="Brown T."/>
            <person name="Cohen L."/>
        </authorList>
    </citation>
    <scope>NUCLEOTIDE SEQUENCE</scope>
    <source>
        <strain evidence="2">CCMP826</strain>
    </source>
</reference>
<gene>
    <name evidence="2" type="ORF">HTAM1171_LOCUS12513</name>
</gene>
<name>A0A7S2IIF6_9STRA</name>
<feature type="signal peptide" evidence="1">
    <location>
        <begin position="1"/>
        <end position="26"/>
    </location>
</feature>
<protein>
    <submittedName>
        <fullName evidence="2">Uncharacterized protein</fullName>
    </submittedName>
</protein>
<proteinExistence type="predicted"/>
<dbReference type="EMBL" id="HBGV01020061">
    <property type="protein sequence ID" value="CAD9520190.1"/>
    <property type="molecule type" value="Transcribed_RNA"/>
</dbReference>